<evidence type="ECO:0000313" key="12">
    <source>
        <dbReference type="Proteomes" id="UP000254134"/>
    </source>
</evidence>
<evidence type="ECO:0000256" key="3">
    <source>
        <dbReference type="ARBA" id="ARBA00022475"/>
    </source>
</evidence>
<feature type="transmembrane region" description="Helical" evidence="10">
    <location>
        <begin position="402"/>
        <end position="425"/>
    </location>
</feature>
<dbReference type="OrthoDB" id="139172at2"/>
<reference evidence="12" key="2">
    <citation type="journal article" date="2019" name="MicrobiologyOpen">
        <title>High-quality draft genome sequence of Gaiella occulta isolated from a 150 meter deep mineral water borehole and comparison with the genome sequences of other deep-branching lineages of the phylum Actinobacteria.</title>
        <authorList>
            <person name="Severino R."/>
            <person name="Froufe H.J.C."/>
            <person name="Barroso C."/>
            <person name="Albuquerque L."/>
            <person name="Lobo-da-Cunha A."/>
            <person name="da Costa M.S."/>
            <person name="Egas C."/>
        </authorList>
    </citation>
    <scope>NUCLEOTIDE SEQUENCE [LARGE SCALE GENOMIC DNA]</scope>
    <source>
        <strain evidence="12">F2-233</strain>
    </source>
</reference>
<keyword evidence="4 9" id="KW-0808">Transferase</keyword>
<evidence type="ECO:0000256" key="1">
    <source>
        <dbReference type="ARBA" id="ARBA00004651"/>
    </source>
</evidence>
<name>A0A7M2Z229_9ACTN</name>
<keyword evidence="8 9" id="KW-0012">Acyltransferase</keyword>
<evidence type="ECO:0000256" key="10">
    <source>
        <dbReference type="SAM" id="Phobius"/>
    </source>
</evidence>
<dbReference type="EMBL" id="QQZY01000001">
    <property type="protein sequence ID" value="RDI75904.1"/>
    <property type="molecule type" value="Genomic_DNA"/>
</dbReference>
<keyword evidence="7 9" id="KW-0472">Membrane</keyword>
<evidence type="ECO:0000256" key="8">
    <source>
        <dbReference type="ARBA" id="ARBA00023315"/>
    </source>
</evidence>
<dbReference type="PANTHER" id="PTHR13285:SF23">
    <property type="entry name" value="TEICHOIC ACID D-ALANYLTRANSFERASE"/>
    <property type="match status" value="1"/>
</dbReference>
<evidence type="ECO:0000256" key="2">
    <source>
        <dbReference type="ARBA" id="ARBA00010323"/>
    </source>
</evidence>
<dbReference type="GO" id="GO:0042121">
    <property type="term" value="P:alginic acid biosynthetic process"/>
    <property type="evidence" value="ECO:0007669"/>
    <property type="project" value="InterPro"/>
</dbReference>
<keyword evidence="6 10" id="KW-1133">Transmembrane helix</keyword>
<dbReference type="PANTHER" id="PTHR13285">
    <property type="entry name" value="ACYLTRANSFERASE"/>
    <property type="match status" value="1"/>
</dbReference>
<proteinExistence type="inferred from homology"/>
<comment type="subcellular location">
    <subcellularLocation>
        <location evidence="1">Cell membrane</location>
        <topology evidence="1">Multi-pass membrane protein</topology>
    </subcellularLocation>
</comment>
<feature type="transmembrane region" description="Helical" evidence="10">
    <location>
        <begin position="116"/>
        <end position="139"/>
    </location>
</feature>
<gene>
    <name evidence="11" type="ORF">Gocc_0323</name>
</gene>
<dbReference type="Proteomes" id="UP000254134">
    <property type="component" value="Unassembled WGS sequence"/>
</dbReference>
<dbReference type="PIRSF" id="PIRSF500217">
    <property type="entry name" value="AlgI"/>
    <property type="match status" value="1"/>
</dbReference>
<keyword evidence="3 9" id="KW-1003">Cell membrane</keyword>
<accession>A0A7M2Z229</accession>
<evidence type="ECO:0000256" key="5">
    <source>
        <dbReference type="ARBA" id="ARBA00022692"/>
    </source>
</evidence>
<dbReference type="InterPro" id="IPR004299">
    <property type="entry name" value="MBOAT_fam"/>
</dbReference>
<protein>
    <submittedName>
        <fullName evidence="11">Putative membrane protein involved in D-alanine export</fullName>
    </submittedName>
</protein>
<feature type="transmembrane region" description="Helical" evidence="10">
    <location>
        <begin position="78"/>
        <end position="96"/>
    </location>
</feature>
<feature type="transmembrane region" description="Helical" evidence="10">
    <location>
        <begin position="323"/>
        <end position="344"/>
    </location>
</feature>
<sequence length="472" mass="52805">MLFPTATFAIFFLIVLPLSWLAMPKVHRWRPFIVAASYVFYAWWDWRFILLLAGCTVWNQLMAVRIHRATARARRKALLWLALAGDLGVLGYFKYYDFFVNSSGSLLAFVGLDAPLSLRSIVLPVGISFYTFMAISYVVDTYRGDIVPTTLEKFAAYLSFFPHLVAGPIVRPGELIPQLDTPRDPRRVDTSRAFYLIATGLFKKVVIANYLAASIVDQVFAAPGQHSSLEILIAIYAYAVQIYADFSGYTDIAIGIALLLGFSFPQNFDSPYTARSLQDFWRRWHMTLSRWLRDYVYIPLGGSRRGTVLTYRNVLLTMLIGGLWHGAGWTFVVWGGIHGVGLAAERWWRHGSGHAPAPSTLRRRAVERVLTFHLVCLAWVFFRADTFGRAFDLLSGLVTGWGAPSPLVSLGVLLAIAVGIGSQYLPARVPFLLMERFARLPLLGQAATLAIALTLTNALGPEGVAPFIYFRF</sequence>
<dbReference type="InterPro" id="IPR024194">
    <property type="entry name" value="Ac/AlaTfrase_AlgI/DltB"/>
</dbReference>
<dbReference type="InterPro" id="IPR051085">
    <property type="entry name" value="MB_O-acyltransferase"/>
</dbReference>
<dbReference type="InterPro" id="IPR028362">
    <property type="entry name" value="AlgI"/>
</dbReference>
<organism evidence="11 12">
    <name type="scientific">Gaiella occulta</name>
    <dbReference type="NCBI Taxonomy" id="1002870"/>
    <lineage>
        <taxon>Bacteria</taxon>
        <taxon>Bacillati</taxon>
        <taxon>Actinomycetota</taxon>
        <taxon>Thermoleophilia</taxon>
        <taxon>Gaiellales</taxon>
        <taxon>Gaiellaceae</taxon>
        <taxon>Gaiella</taxon>
    </lineage>
</organism>
<comment type="similarity">
    <text evidence="2 9">Belongs to the membrane-bound acyltransferase family.</text>
</comment>
<evidence type="ECO:0000256" key="7">
    <source>
        <dbReference type="ARBA" id="ARBA00023136"/>
    </source>
</evidence>
<keyword evidence="12" id="KW-1185">Reference proteome</keyword>
<feature type="transmembrane region" description="Helical" evidence="10">
    <location>
        <begin position="193"/>
        <end position="213"/>
    </location>
</feature>
<feature type="transmembrane region" description="Helical" evidence="10">
    <location>
        <begin position="437"/>
        <end position="459"/>
    </location>
</feature>
<dbReference type="AlphaFoldDB" id="A0A7M2Z229"/>
<evidence type="ECO:0000256" key="9">
    <source>
        <dbReference type="PIRNR" id="PIRNR016636"/>
    </source>
</evidence>
<evidence type="ECO:0000256" key="4">
    <source>
        <dbReference type="ARBA" id="ARBA00022679"/>
    </source>
</evidence>
<dbReference type="Pfam" id="PF03062">
    <property type="entry name" value="MBOAT"/>
    <property type="match status" value="1"/>
</dbReference>
<feature type="transmembrane region" description="Helical" evidence="10">
    <location>
        <begin position="246"/>
        <end position="264"/>
    </location>
</feature>
<comment type="caution">
    <text evidence="11">The sequence shown here is derived from an EMBL/GenBank/DDBJ whole genome shotgun (WGS) entry which is preliminary data.</text>
</comment>
<evidence type="ECO:0000313" key="11">
    <source>
        <dbReference type="EMBL" id="RDI75904.1"/>
    </source>
</evidence>
<dbReference type="PIRSF" id="PIRSF016636">
    <property type="entry name" value="AlgI_DltB"/>
    <property type="match status" value="1"/>
</dbReference>
<keyword evidence="5 10" id="KW-0812">Transmembrane</keyword>
<evidence type="ECO:0000256" key="6">
    <source>
        <dbReference type="ARBA" id="ARBA00022989"/>
    </source>
</evidence>
<dbReference type="RefSeq" id="WP_114794782.1">
    <property type="nucleotide sequence ID" value="NZ_QQZY01000001.1"/>
</dbReference>
<reference evidence="11 12" key="1">
    <citation type="submission" date="2018-07" db="EMBL/GenBank/DDBJ databases">
        <title>High-quality-draft genome sequence of Gaiella occulta.</title>
        <authorList>
            <person name="Severino R."/>
            <person name="Froufe H.J.C."/>
            <person name="Rainey F.A."/>
            <person name="Barroso C."/>
            <person name="Albuquerque L."/>
            <person name="Lobo-Da-Cunha A."/>
            <person name="Da Costa M.S."/>
            <person name="Egas C."/>
        </authorList>
    </citation>
    <scope>NUCLEOTIDE SEQUENCE [LARGE SCALE GENOMIC DNA]</scope>
    <source>
        <strain evidence="11 12">F2-233</strain>
    </source>
</reference>
<dbReference type="GO" id="GO:0005886">
    <property type="term" value="C:plasma membrane"/>
    <property type="evidence" value="ECO:0007669"/>
    <property type="project" value="UniProtKB-SubCell"/>
</dbReference>
<dbReference type="GO" id="GO:0016746">
    <property type="term" value="F:acyltransferase activity"/>
    <property type="evidence" value="ECO:0007669"/>
    <property type="project" value="UniProtKB-KW"/>
</dbReference>